<dbReference type="InterPro" id="IPR045741">
    <property type="entry name" value="PorV"/>
</dbReference>
<dbReference type="AlphaFoldDB" id="A0A4U0EX24"/>
<gene>
    <name evidence="3" type="primary">porV</name>
    <name evidence="3" type="ORF">E5167_07660</name>
</gene>
<reference evidence="3 4" key="1">
    <citation type="submission" date="2019-04" db="EMBL/GenBank/DDBJ databases">
        <title>Lacinutrix sp. nov., isolated from marine water.</title>
        <authorList>
            <person name="Kim W."/>
        </authorList>
    </citation>
    <scope>NUCLEOTIDE SEQUENCE [LARGE SCALE GENOMIC DNA]</scope>
    <source>
        <strain evidence="3 4">CAU 1491</strain>
    </source>
</reference>
<protein>
    <submittedName>
        <fullName evidence="3">Type IX secretion system outer membrane channel protein PorV</fullName>
    </submittedName>
</protein>
<dbReference type="NCBIfam" id="NF033709">
    <property type="entry name" value="PorV_fam"/>
    <property type="match status" value="1"/>
</dbReference>
<keyword evidence="1" id="KW-0732">Signal</keyword>
<dbReference type="OrthoDB" id="9758448at2"/>
<accession>A0A4U0EX24</accession>
<evidence type="ECO:0000259" key="2">
    <source>
        <dbReference type="Pfam" id="PF19572"/>
    </source>
</evidence>
<dbReference type="Pfam" id="PF19572">
    <property type="entry name" value="PorV"/>
    <property type="match status" value="1"/>
</dbReference>
<evidence type="ECO:0000256" key="1">
    <source>
        <dbReference type="SAM" id="SignalP"/>
    </source>
</evidence>
<dbReference type="Proteomes" id="UP000307657">
    <property type="component" value="Unassembled WGS sequence"/>
</dbReference>
<organism evidence="3 4">
    <name type="scientific">Pontimicrobium aquaticum</name>
    <dbReference type="NCBI Taxonomy" id="2565367"/>
    <lineage>
        <taxon>Bacteria</taxon>
        <taxon>Pseudomonadati</taxon>
        <taxon>Bacteroidota</taxon>
        <taxon>Flavobacteriia</taxon>
        <taxon>Flavobacteriales</taxon>
        <taxon>Flavobacteriaceae</taxon>
        <taxon>Pontimicrobium</taxon>
    </lineage>
</organism>
<feature type="domain" description="Type IX secretion system protein PorV" evidence="2">
    <location>
        <begin position="31"/>
        <end position="269"/>
    </location>
</feature>
<name>A0A4U0EX24_9FLAO</name>
<dbReference type="NCBIfam" id="NF033710">
    <property type="entry name" value="T9SS_OM_PorV"/>
    <property type="match status" value="1"/>
</dbReference>
<dbReference type="Gene3D" id="2.40.160.60">
    <property type="entry name" value="Outer membrane protein transport protein (OMPP1/FadL/TodX)"/>
    <property type="match status" value="1"/>
</dbReference>
<evidence type="ECO:0000313" key="4">
    <source>
        <dbReference type="Proteomes" id="UP000307657"/>
    </source>
</evidence>
<feature type="signal peptide" evidence="1">
    <location>
        <begin position="1"/>
        <end position="19"/>
    </location>
</feature>
<proteinExistence type="predicted"/>
<dbReference type="EMBL" id="SUPL01000003">
    <property type="protein sequence ID" value="TJY36527.1"/>
    <property type="molecule type" value="Genomic_DNA"/>
</dbReference>
<dbReference type="RefSeq" id="WP_136842734.1">
    <property type="nucleotide sequence ID" value="NZ_SUPL01000003.1"/>
</dbReference>
<evidence type="ECO:0000313" key="3">
    <source>
        <dbReference type="EMBL" id="TJY36527.1"/>
    </source>
</evidence>
<sequence length="414" mass="45725">MKNYILALMILGFLAKSNAQQTLTQIIPYSNDSRVITTGVPFLLIASDARAAGMGDMGVATSVDVHSQQWNPSKYAFSEAKSGIGISYTPYLSKLVNDISIGQVTYFNRLNERSAFAGSFKYFSLGEIELVDGPNDTPRIAKPNEMTMDLSYTLRLADQFAMGVALRYLRSDLKIIGVDQNPAPASTIGVDIAGYYQSEEEAYSDFNGRWRGGFAIQNLGPKIKYDDAGRENFIPTNLRLGGGFDFIFDQYNKLAVTAEFTKLLVPTPPVLGREVEFEDTNSNGTYDEGTDTLISEKDNVIVSGKSTDVSFISGVFQSFGDAPGGFSEELKEFTWALGAEYQYQDSFALRAGFFNEAEEKGARKFFALGAGFKYTTINVDMSYLFSASKVQSPLENTLRFSLTFNFGDGEYNEY</sequence>
<feature type="chain" id="PRO_5020635116" evidence="1">
    <location>
        <begin position="20"/>
        <end position="414"/>
    </location>
</feature>
<keyword evidence="4" id="KW-1185">Reference proteome</keyword>
<dbReference type="InterPro" id="IPR047799">
    <property type="entry name" value="T9SS_OM_PorV"/>
</dbReference>
<comment type="caution">
    <text evidence="3">The sequence shown here is derived from an EMBL/GenBank/DDBJ whole genome shotgun (WGS) entry which is preliminary data.</text>
</comment>